<dbReference type="Proteomes" id="UP001215598">
    <property type="component" value="Unassembled WGS sequence"/>
</dbReference>
<sequence length="389" mass="44487">MAAELSALVATTPLDLPVESMDVYTRLPPELQEYIIAQLGDDKHALSECSLVCSHWSVASRYHLFQHTTIRLDRENFQQFCELLATQRLNVYIARLRLKTHDRTFQFNHNLHSLTGLPSLKYLRLEFQQHDFLPQFFTACAANFQSVTDLELFRMYFDSFGQFMHLLDTLPLLRRLSVTAVKILSDPNHEDARISSRPPNLVDLAADCSEMPGLLSWLPFQSTIRRLAIWSARRNRDSDTPLLSTVLSTLGPHLEHLILSDTDISHPLDLSHCTALRTFELSGVRVLSDNTGADLEWLPTLLSSLNSPALRRIVLVAYFRSTAALDCINWPRIAKILEDHRSIQQVEIALSPQSLDWATPLITERFHPRNYVLRVKGWGRQYSLKAFGD</sequence>
<organism evidence="1 2">
    <name type="scientific">Mycena metata</name>
    <dbReference type="NCBI Taxonomy" id="1033252"/>
    <lineage>
        <taxon>Eukaryota</taxon>
        <taxon>Fungi</taxon>
        <taxon>Dikarya</taxon>
        <taxon>Basidiomycota</taxon>
        <taxon>Agaricomycotina</taxon>
        <taxon>Agaricomycetes</taxon>
        <taxon>Agaricomycetidae</taxon>
        <taxon>Agaricales</taxon>
        <taxon>Marasmiineae</taxon>
        <taxon>Mycenaceae</taxon>
        <taxon>Mycena</taxon>
    </lineage>
</organism>
<dbReference type="SUPFAM" id="SSF52047">
    <property type="entry name" value="RNI-like"/>
    <property type="match status" value="1"/>
</dbReference>
<protein>
    <recommendedName>
        <fullName evidence="3">F-box domain-containing protein</fullName>
    </recommendedName>
</protein>
<dbReference type="SUPFAM" id="SSF81383">
    <property type="entry name" value="F-box domain"/>
    <property type="match status" value="1"/>
</dbReference>
<dbReference type="AlphaFoldDB" id="A0AAD7JKH3"/>
<keyword evidence="2" id="KW-1185">Reference proteome</keyword>
<evidence type="ECO:0000313" key="1">
    <source>
        <dbReference type="EMBL" id="KAJ7766794.1"/>
    </source>
</evidence>
<dbReference type="InterPro" id="IPR032675">
    <property type="entry name" value="LRR_dom_sf"/>
</dbReference>
<evidence type="ECO:0000313" key="2">
    <source>
        <dbReference type="Proteomes" id="UP001215598"/>
    </source>
</evidence>
<accession>A0AAD7JKH3</accession>
<dbReference type="EMBL" id="JARKIB010000023">
    <property type="protein sequence ID" value="KAJ7766794.1"/>
    <property type="molecule type" value="Genomic_DNA"/>
</dbReference>
<dbReference type="Gene3D" id="3.80.10.10">
    <property type="entry name" value="Ribonuclease Inhibitor"/>
    <property type="match status" value="1"/>
</dbReference>
<comment type="caution">
    <text evidence="1">The sequence shown here is derived from an EMBL/GenBank/DDBJ whole genome shotgun (WGS) entry which is preliminary data.</text>
</comment>
<reference evidence="1" key="1">
    <citation type="submission" date="2023-03" db="EMBL/GenBank/DDBJ databases">
        <title>Massive genome expansion in bonnet fungi (Mycena s.s.) driven by repeated elements and novel gene families across ecological guilds.</title>
        <authorList>
            <consortium name="Lawrence Berkeley National Laboratory"/>
            <person name="Harder C.B."/>
            <person name="Miyauchi S."/>
            <person name="Viragh M."/>
            <person name="Kuo A."/>
            <person name="Thoen E."/>
            <person name="Andreopoulos B."/>
            <person name="Lu D."/>
            <person name="Skrede I."/>
            <person name="Drula E."/>
            <person name="Henrissat B."/>
            <person name="Morin E."/>
            <person name="Kohler A."/>
            <person name="Barry K."/>
            <person name="LaButti K."/>
            <person name="Morin E."/>
            <person name="Salamov A."/>
            <person name="Lipzen A."/>
            <person name="Mereny Z."/>
            <person name="Hegedus B."/>
            <person name="Baldrian P."/>
            <person name="Stursova M."/>
            <person name="Weitz H."/>
            <person name="Taylor A."/>
            <person name="Grigoriev I.V."/>
            <person name="Nagy L.G."/>
            <person name="Martin F."/>
            <person name="Kauserud H."/>
        </authorList>
    </citation>
    <scope>NUCLEOTIDE SEQUENCE</scope>
    <source>
        <strain evidence="1">CBHHK182m</strain>
    </source>
</reference>
<dbReference type="InterPro" id="IPR036047">
    <property type="entry name" value="F-box-like_dom_sf"/>
</dbReference>
<proteinExistence type="predicted"/>
<evidence type="ECO:0008006" key="3">
    <source>
        <dbReference type="Google" id="ProtNLM"/>
    </source>
</evidence>
<gene>
    <name evidence="1" type="ORF">B0H16DRAFT_1412712</name>
</gene>
<name>A0AAD7JKH3_9AGAR</name>